<evidence type="ECO:0000313" key="4">
    <source>
        <dbReference type="EMBL" id="SMC41692.1"/>
    </source>
</evidence>
<dbReference type="AlphaFoldDB" id="A0A1W1Z035"/>
<dbReference type="GO" id="GO:0016788">
    <property type="term" value="F:hydrolase activity, acting on ester bonds"/>
    <property type="evidence" value="ECO:0007669"/>
    <property type="project" value="UniProtKB-ARBA"/>
</dbReference>
<evidence type="ECO:0000313" key="5">
    <source>
        <dbReference type="Proteomes" id="UP000192756"/>
    </source>
</evidence>
<organism evidence="4 5">
    <name type="scientific">Pedobacter africanus</name>
    <dbReference type="NCBI Taxonomy" id="151894"/>
    <lineage>
        <taxon>Bacteria</taxon>
        <taxon>Pseudomonadati</taxon>
        <taxon>Bacteroidota</taxon>
        <taxon>Sphingobacteriia</taxon>
        <taxon>Sphingobacteriales</taxon>
        <taxon>Sphingobacteriaceae</taxon>
        <taxon>Pedobacter</taxon>
    </lineage>
</organism>
<dbReference type="Pfam" id="PF14606">
    <property type="entry name" value="Lipase_GDSL_3"/>
    <property type="match status" value="1"/>
</dbReference>
<dbReference type="RefSeq" id="WP_084236672.1">
    <property type="nucleotide sequence ID" value="NZ_FWXT01000001.1"/>
</dbReference>
<dbReference type="InterPro" id="IPR036514">
    <property type="entry name" value="SGNH_hydro_sf"/>
</dbReference>
<keyword evidence="5" id="KW-1185">Reference proteome</keyword>
<feature type="signal peptide" evidence="1">
    <location>
        <begin position="1"/>
        <end position="20"/>
    </location>
</feature>
<gene>
    <name evidence="4" type="ORF">SAMN04488524_0321</name>
</gene>
<protein>
    <submittedName>
        <fullName evidence="4">N-terminus of Esterase_SGNH_hydro-type</fullName>
    </submittedName>
</protein>
<feature type="domain" description="SGNH hydrolase-type esterase" evidence="2">
    <location>
        <begin position="182"/>
        <end position="363"/>
    </location>
</feature>
<dbReference type="SUPFAM" id="SSF52266">
    <property type="entry name" value="SGNH hydrolase"/>
    <property type="match status" value="1"/>
</dbReference>
<feature type="chain" id="PRO_5013162086" evidence="1">
    <location>
        <begin position="21"/>
        <end position="366"/>
    </location>
</feature>
<dbReference type="STRING" id="151894.SAMN04488524_0321"/>
<keyword evidence="1" id="KW-0732">Signal</keyword>
<accession>A0A1W1Z035</accession>
<evidence type="ECO:0000259" key="2">
    <source>
        <dbReference type="Pfam" id="PF14606"/>
    </source>
</evidence>
<dbReference type="OrthoDB" id="5624617at2"/>
<proteinExistence type="predicted"/>
<dbReference type="Pfam" id="PF14607">
    <property type="entry name" value="GxDLY"/>
    <property type="match status" value="1"/>
</dbReference>
<dbReference type="Proteomes" id="UP000192756">
    <property type="component" value="Unassembled WGS sequence"/>
</dbReference>
<dbReference type="EMBL" id="FWXT01000001">
    <property type="protein sequence ID" value="SMC41692.1"/>
    <property type="molecule type" value="Genomic_DNA"/>
</dbReference>
<dbReference type="InterPro" id="IPR032740">
    <property type="entry name" value="GxDLY"/>
</dbReference>
<reference evidence="5" key="1">
    <citation type="submission" date="2017-04" db="EMBL/GenBank/DDBJ databases">
        <authorList>
            <person name="Varghese N."/>
            <person name="Submissions S."/>
        </authorList>
    </citation>
    <scope>NUCLEOTIDE SEQUENCE [LARGE SCALE GENOMIC DNA]</scope>
    <source>
        <strain evidence="5">DSM 12126</strain>
    </source>
</reference>
<dbReference type="InterPro" id="IPR013830">
    <property type="entry name" value="SGNH_hydro"/>
</dbReference>
<evidence type="ECO:0000256" key="1">
    <source>
        <dbReference type="SAM" id="SignalP"/>
    </source>
</evidence>
<evidence type="ECO:0000259" key="3">
    <source>
        <dbReference type="Pfam" id="PF14607"/>
    </source>
</evidence>
<feature type="domain" description="SGNH hydrolase-type esterase N-terminal" evidence="3">
    <location>
        <begin position="30"/>
        <end position="175"/>
    </location>
</feature>
<name>A0A1W1Z035_9SPHI</name>
<sequence length="366" mass="41413">MKPNLFFAFLLFFTVKSAFAQTEKNYKIWNPAGEAKSMVAGQAWPKEAQDYYDRLPARAEAAVRKPVWNLSKNSTGMNLRFRSDAEEIVVKYQVKGNLQMPHMSATGVSGVDLYAKGGDGKWLWARGAYSFKDTIVYRFTKLQAAGIKEPEYTLYLPLYNSVKWLEISVPEKNTFVPLPVPQKPIVVYGTSIAQGACASRAGMVWSSILSRKLEQPFINLAFSGNGPMEKAIVDLLPEIDAKLYVLDCLPNMTGEYFTDEEINKRIEYAVAELQKKKPGVPILLTEHDGYTDEGLNPERKRAYERVNAVMDKTFKAMKSRGLKNIYLLTKAEINQDINTMVDGTHPNDIGMMRYAEAYEKAIRKIR</sequence>
<dbReference type="Gene3D" id="3.40.50.1110">
    <property type="entry name" value="SGNH hydrolase"/>
    <property type="match status" value="1"/>
</dbReference>
<dbReference type="Gene3D" id="2.60.120.260">
    <property type="entry name" value="Galactose-binding domain-like"/>
    <property type="match status" value="1"/>
</dbReference>